<dbReference type="AlphaFoldDB" id="A0A5N5TMG2"/>
<dbReference type="Proteomes" id="UP000326759">
    <property type="component" value="Unassembled WGS sequence"/>
</dbReference>
<feature type="region of interest" description="Disordered" evidence="1">
    <location>
        <begin position="40"/>
        <end position="61"/>
    </location>
</feature>
<feature type="domain" description="Vitelline envelope sperm lysin receptor C-terminal" evidence="2">
    <location>
        <begin position="270"/>
        <end position="398"/>
    </location>
</feature>
<evidence type="ECO:0000313" key="4">
    <source>
        <dbReference type="Proteomes" id="UP000326759"/>
    </source>
</evidence>
<dbReference type="InterPro" id="IPR057371">
    <property type="entry name" value="VERL_C"/>
</dbReference>
<organism evidence="3 4">
    <name type="scientific">Armadillidium nasatum</name>
    <dbReference type="NCBI Taxonomy" id="96803"/>
    <lineage>
        <taxon>Eukaryota</taxon>
        <taxon>Metazoa</taxon>
        <taxon>Ecdysozoa</taxon>
        <taxon>Arthropoda</taxon>
        <taxon>Crustacea</taxon>
        <taxon>Multicrustacea</taxon>
        <taxon>Malacostraca</taxon>
        <taxon>Eumalacostraca</taxon>
        <taxon>Peracarida</taxon>
        <taxon>Isopoda</taxon>
        <taxon>Oniscidea</taxon>
        <taxon>Crinocheta</taxon>
        <taxon>Armadillidiidae</taxon>
        <taxon>Armadillidium</taxon>
    </lineage>
</organism>
<accession>A0A5N5TMG2</accession>
<name>A0A5N5TMG2_9CRUS</name>
<proteinExistence type="predicted"/>
<reference evidence="3 4" key="1">
    <citation type="journal article" date="2019" name="PLoS Biol.">
        <title>Sex chromosomes control vertical transmission of feminizing Wolbachia symbionts in an isopod.</title>
        <authorList>
            <person name="Becking T."/>
            <person name="Chebbi M.A."/>
            <person name="Giraud I."/>
            <person name="Moumen B."/>
            <person name="Laverre T."/>
            <person name="Caubet Y."/>
            <person name="Peccoud J."/>
            <person name="Gilbert C."/>
            <person name="Cordaux R."/>
        </authorList>
    </citation>
    <scope>NUCLEOTIDE SEQUENCE [LARGE SCALE GENOMIC DNA]</scope>
    <source>
        <strain evidence="3">ANa2</strain>
        <tissue evidence="3">Whole body excluding digestive tract and cuticle</tissue>
    </source>
</reference>
<dbReference type="EMBL" id="SEYY01000400">
    <property type="protein sequence ID" value="KAB7507348.1"/>
    <property type="molecule type" value="Genomic_DNA"/>
</dbReference>
<sequence length="460" mass="52052">ISAVKELSDKFHNVTEMGVGNFSSDIVPAIRGNESMATNSSLGVNSSTPNSEVNISSAHTNSTMQNSTTFESVVYQKKKRQSKRFVNNYYLTTLDATNLFFQGIAKKFQYLKTASSWGNQVNQTRRNDALCQRQIRSIFRVAKFAEPSLLRCNQPESTIMVKCISNIARVTLISDSEDSFDARISLDLKNETKFILDGFKHIFYLVWWERSNRIIAEFNLKLTREMIEKKCESCNRMEATIKLQNENNVCIIPVNCEVPNNQIIKLDTAKSQTVNFIRNIPIFALSINLQDSAHKIIKQEIPSGTEVDIVIEATSDAVPLGVYVRECRVRSGLKSVVILVNGCSISNFLDNFRIMRWSNDKKLVLSAKFIPFSIDDPSKNHTLGCSIMICEGMCDAQSSCQNHLKDSNIEHSRTVADTYVQTAYKVFSERKKIPELSKNQSNKEGEVIEHIECRDTPVHL</sequence>
<protein>
    <recommendedName>
        <fullName evidence="2">Vitelline envelope sperm lysin receptor C-terminal domain-containing protein</fullName>
    </recommendedName>
</protein>
<evidence type="ECO:0000313" key="3">
    <source>
        <dbReference type="EMBL" id="KAB7507348.1"/>
    </source>
</evidence>
<dbReference type="OrthoDB" id="6363595at2759"/>
<keyword evidence="4" id="KW-1185">Reference proteome</keyword>
<gene>
    <name evidence="3" type="ORF">Anas_03479</name>
</gene>
<evidence type="ECO:0000259" key="2">
    <source>
        <dbReference type="Pfam" id="PF25272"/>
    </source>
</evidence>
<feature type="non-terminal residue" evidence="3">
    <location>
        <position position="1"/>
    </location>
</feature>
<evidence type="ECO:0000256" key="1">
    <source>
        <dbReference type="SAM" id="MobiDB-lite"/>
    </source>
</evidence>
<dbReference type="Pfam" id="PF25272">
    <property type="entry name" value="VERL_C"/>
    <property type="match status" value="1"/>
</dbReference>
<comment type="caution">
    <text evidence="3">The sequence shown here is derived from an EMBL/GenBank/DDBJ whole genome shotgun (WGS) entry which is preliminary data.</text>
</comment>